<evidence type="ECO:0000256" key="8">
    <source>
        <dbReference type="ARBA" id="ARBA00031423"/>
    </source>
</evidence>
<dbReference type="Gene3D" id="3.20.20.80">
    <property type="entry name" value="Glycosidases"/>
    <property type="match status" value="1"/>
</dbReference>
<evidence type="ECO:0000313" key="12">
    <source>
        <dbReference type="Proteomes" id="UP001268256"/>
    </source>
</evidence>
<protein>
    <recommendedName>
        <fullName evidence="4 10">4-alpha-glucanotransferase</fullName>
        <ecNumber evidence="3 10">2.4.1.25</ecNumber>
    </recommendedName>
    <alternativeName>
        <fullName evidence="8 10">Amylomaltase</fullName>
    </alternativeName>
    <alternativeName>
        <fullName evidence="9 10">Disproportionating enzyme</fullName>
    </alternativeName>
</protein>
<dbReference type="RefSeq" id="WP_322877535.1">
    <property type="nucleotide sequence ID" value="NZ_JAVMIP010000003.1"/>
</dbReference>
<comment type="caution">
    <text evidence="11">The sequence shown here is derived from an EMBL/GenBank/DDBJ whole genome shotgun (WGS) entry which is preliminary data.</text>
</comment>
<dbReference type="AlphaFoldDB" id="A0AAE4FQ60"/>
<evidence type="ECO:0000256" key="9">
    <source>
        <dbReference type="ARBA" id="ARBA00031501"/>
    </source>
</evidence>
<evidence type="ECO:0000256" key="2">
    <source>
        <dbReference type="ARBA" id="ARBA00005684"/>
    </source>
</evidence>
<keyword evidence="5 10" id="KW-0328">Glycosyltransferase</keyword>
<dbReference type="Proteomes" id="UP001268256">
    <property type="component" value="Unassembled WGS sequence"/>
</dbReference>
<dbReference type="NCBIfam" id="TIGR00217">
    <property type="entry name" value="malQ"/>
    <property type="match status" value="1"/>
</dbReference>
<dbReference type="SUPFAM" id="SSF51445">
    <property type="entry name" value="(Trans)glycosidases"/>
    <property type="match status" value="1"/>
</dbReference>
<dbReference type="EC" id="2.4.1.25" evidence="3 10"/>
<dbReference type="PANTHER" id="PTHR32438:SF5">
    <property type="entry name" value="4-ALPHA-GLUCANOTRANSFERASE DPE1, CHLOROPLASTIC_AMYLOPLASTIC"/>
    <property type="match status" value="1"/>
</dbReference>
<comment type="catalytic activity">
    <reaction evidence="1 10">
        <text>Transfers a segment of a (1-&gt;4)-alpha-D-glucan to a new position in an acceptor, which may be glucose or a (1-&gt;4)-alpha-D-glucan.</text>
        <dbReference type="EC" id="2.4.1.25"/>
    </reaction>
</comment>
<keyword evidence="6 10" id="KW-0808">Transferase</keyword>
<comment type="similarity">
    <text evidence="2 10">Belongs to the disproportionating enzyme family.</text>
</comment>
<keyword evidence="7 10" id="KW-0119">Carbohydrate metabolism</keyword>
<dbReference type="PANTHER" id="PTHR32438">
    <property type="entry name" value="4-ALPHA-GLUCANOTRANSFERASE DPE1, CHLOROPLASTIC/AMYLOPLASTIC"/>
    <property type="match status" value="1"/>
</dbReference>
<dbReference type="GO" id="GO:0005975">
    <property type="term" value="P:carbohydrate metabolic process"/>
    <property type="evidence" value="ECO:0007669"/>
    <property type="project" value="InterPro"/>
</dbReference>
<gene>
    <name evidence="11" type="primary">malQ</name>
    <name evidence="11" type="ORF">RIF25_05485</name>
</gene>
<evidence type="ECO:0000313" key="11">
    <source>
        <dbReference type="EMBL" id="MDS3860254.1"/>
    </source>
</evidence>
<evidence type="ECO:0000256" key="6">
    <source>
        <dbReference type="ARBA" id="ARBA00022679"/>
    </source>
</evidence>
<accession>A0AAE4FQ60</accession>
<evidence type="ECO:0000256" key="7">
    <source>
        <dbReference type="ARBA" id="ARBA00023277"/>
    </source>
</evidence>
<dbReference type="InterPro" id="IPR003385">
    <property type="entry name" value="Glyco_hydro_77"/>
</dbReference>
<evidence type="ECO:0000256" key="4">
    <source>
        <dbReference type="ARBA" id="ARBA00020295"/>
    </source>
</evidence>
<sequence>MPFPRAAGLLLHPTSLPGGQGIGDLGQAALDFVDFMADTGQQLWQMLPLGPTGYGNSPYMCYSAMAGNPVLISLDQLVQEGWLEAVALAAVEFPAHDWMDYDAVIPAKLALLQTAAQVFKATATPEDQAKFGQFCQAMEFWLPTYALYMALKDEQDNQPWYEWEPGLAWRDPEAITAAEARLAPQVFSYKFQQFIFFQQWSRLRAYANQNGIKIIGDIPIYVAHDSADVWAFPHLFELVPQSPQPGLTQAPAPAPPPTKKPGLVAQMAGVPPDYFSETGQLWGNPIYNWQAMEQEGYRWWIERFRVLFDCMDLIRVDHFRGFEAYWQVPCGEETAVQGEWVKGPGAKLFEVVQAELGELPILAEDLGEITPEVIELRDQFAFPGMKILQFAFGGGADNPFLPFNYERNFLVYTGTHDNNTTVGWFAELSEWERNRIRDYLGAMTHEGIHWDLIRLAFSSVANQAIIPVQDLLGLGTPARMNFPSKPEGNWAWRLRPEEFQELQGGLGQRLKYLTQLYGRYPAPPPDNGATATESENNGI</sequence>
<evidence type="ECO:0000256" key="5">
    <source>
        <dbReference type="ARBA" id="ARBA00022676"/>
    </source>
</evidence>
<proteinExistence type="inferred from homology"/>
<keyword evidence="12" id="KW-1185">Reference proteome</keyword>
<reference evidence="12" key="1">
    <citation type="submission" date="2023-07" db="EMBL/GenBank/DDBJ databases">
        <authorList>
            <person name="Luz R."/>
            <person name="Cordeiro R."/>
            <person name="Fonseca A."/>
            <person name="Goncalves V."/>
        </authorList>
    </citation>
    <scope>NUCLEOTIDE SEQUENCE [LARGE SCALE GENOMIC DNA]</scope>
    <source>
        <strain evidence="12">BACA0444</strain>
    </source>
</reference>
<evidence type="ECO:0000256" key="10">
    <source>
        <dbReference type="RuleBase" id="RU361207"/>
    </source>
</evidence>
<dbReference type="EMBL" id="JAVMIP010000003">
    <property type="protein sequence ID" value="MDS3860254.1"/>
    <property type="molecule type" value="Genomic_DNA"/>
</dbReference>
<evidence type="ECO:0000256" key="3">
    <source>
        <dbReference type="ARBA" id="ARBA00012560"/>
    </source>
</evidence>
<dbReference type="GO" id="GO:0004134">
    <property type="term" value="F:4-alpha-glucanotransferase activity"/>
    <property type="evidence" value="ECO:0007669"/>
    <property type="project" value="UniProtKB-EC"/>
</dbReference>
<evidence type="ECO:0000256" key="1">
    <source>
        <dbReference type="ARBA" id="ARBA00000439"/>
    </source>
</evidence>
<dbReference type="InterPro" id="IPR017853">
    <property type="entry name" value="GH"/>
</dbReference>
<organism evidence="11 12">
    <name type="scientific">Pseudocalidococcus azoricus BACA0444</name>
    <dbReference type="NCBI Taxonomy" id="2918990"/>
    <lineage>
        <taxon>Bacteria</taxon>
        <taxon>Bacillati</taxon>
        <taxon>Cyanobacteriota</taxon>
        <taxon>Cyanophyceae</taxon>
        <taxon>Acaryochloridales</taxon>
        <taxon>Thermosynechococcaceae</taxon>
        <taxon>Pseudocalidococcus</taxon>
        <taxon>Pseudocalidococcus azoricus</taxon>
    </lineage>
</organism>
<dbReference type="Pfam" id="PF02446">
    <property type="entry name" value="Glyco_hydro_77"/>
    <property type="match status" value="1"/>
</dbReference>
<name>A0AAE4FQ60_9CYAN</name>